<keyword evidence="1" id="KW-0812">Transmembrane</keyword>
<keyword evidence="1" id="KW-1133">Transmembrane helix</keyword>
<name>A0ABS4MFU0_9LACO</name>
<evidence type="ECO:0000313" key="3">
    <source>
        <dbReference type="Proteomes" id="UP001519292"/>
    </source>
</evidence>
<reference evidence="2 3" key="1">
    <citation type="submission" date="2021-03" db="EMBL/GenBank/DDBJ databases">
        <title>Genomic Encyclopedia of Type Strains, Phase IV (KMG-IV): sequencing the most valuable type-strain genomes for metagenomic binning, comparative biology and taxonomic classification.</title>
        <authorList>
            <person name="Goeker M."/>
        </authorList>
    </citation>
    <scope>NUCLEOTIDE SEQUENCE [LARGE SCALE GENOMIC DNA]</scope>
    <source>
        <strain evidence="2 3">DSM 101872</strain>
    </source>
</reference>
<dbReference type="RefSeq" id="WP_209687285.1">
    <property type="nucleotide sequence ID" value="NZ_JAGGLU010000011.1"/>
</dbReference>
<keyword evidence="3" id="KW-1185">Reference proteome</keyword>
<comment type="caution">
    <text evidence="2">The sequence shown here is derived from an EMBL/GenBank/DDBJ whole genome shotgun (WGS) entry which is preliminary data.</text>
</comment>
<accession>A0ABS4MFU0</accession>
<protein>
    <submittedName>
        <fullName evidence="2">Uncharacterized protein</fullName>
    </submittedName>
</protein>
<feature type="transmembrane region" description="Helical" evidence="1">
    <location>
        <begin position="5"/>
        <end position="24"/>
    </location>
</feature>
<feature type="transmembrane region" description="Helical" evidence="1">
    <location>
        <begin position="30"/>
        <end position="48"/>
    </location>
</feature>
<keyword evidence="1" id="KW-0472">Membrane</keyword>
<dbReference type="Proteomes" id="UP001519292">
    <property type="component" value="Unassembled WGS sequence"/>
</dbReference>
<sequence length="60" mass="6914">MNKVMVSGIILLVSFIILVWDIVLALKLPWLWLAVIGMIAVTYGIYDWHMGIIHNYKKAK</sequence>
<evidence type="ECO:0000313" key="2">
    <source>
        <dbReference type="EMBL" id="MBP2058553.1"/>
    </source>
</evidence>
<dbReference type="EMBL" id="JAGGLU010000011">
    <property type="protein sequence ID" value="MBP2058553.1"/>
    <property type="molecule type" value="Genomic_DNA"/>
</dbReference>
<evidence type="ECO:0000256" key="1">
    <source>
        <dbReference type="SAM" id="Phobius"/>
    </source>
</evidence>
<proteinExistence type="predicted"/>
<organism evidence="2 3">
    <name type="scientific">Lactobacillus colini</name>
    <dbReference type="NCBI Taxonomy" id="1819254"/>
    <lineage>
        <taxon>Bacteria</taxon>
        <taxon>Bacillati</taxon>
        <taxon>Bacillota</taxon>
        <taxon>Bacilli</taxon>
        <taxon>Lactobacillales</taxon>
        <taxon>Lactobacillaceae</taxon>
        <taxon>Lactobacillus</taxon>
    </lineage>
</organism>
<gene>
    <name evidence="2" type="ORF">J2Z60_001738</name>
</gene>